<accession>A0AAV2GBN7</accession>
<dbReference type="Proteomes" id="UP001497516">
    <property type="component" value="Chromosome 8"/>
</dbReference>
<proteinExistence type="predicted"/>
<sequence length="81" mass="9142">MAETNKLVELLTKCWESIRNSLDRIRSFESLSLVFTQFLSITNHHSPRLFPAHLFPNVPVFVPTPYPPINAKSSSPDSIGC</sequence>
<evidence type="ECO:0000313" key="1">
    <source>
        <dbReference type="EMBL" id="CAL1408131.1"/>
    </source>
</evidence>
<reference evidence="1 2" key="1">
    <citation type="submission" date="2024-04" db="EMBL/GenBank/DDBJ databases">
        <authorList>
            <person name="Fracassetti M."/>
        </authorList>
    </citation>
    <scope>NUCLEOTIDE SEQUENCE [LARGE SCALE GENOMIC DNA]</scope>
</reference>
<dbReference type="AlphaFoldDB" id="A0AAV2GBN7"/>
<protein>
    <submittedName>
        <fullName evidence="1">Uncharacterized protein</fullName>
    </submittedName>
</protein>
<keyword evidence="2" id="KW-1185">Reference proteome</keyword>
<dbReference type="EMBL" id="OZ034821">
    <property type="protein sequence ID" value="CAL1408131.1"/>
    <property type="molecule type" value="Genomic_DNA"/>
</dbReference>
<organism evidence="1 2">
    <name type="scientific">Linum trigynum</name>
    <dbReference type="NCBI Taxonomy" id="586398"/>
    <lineage>
        <taxon>Eukaryota</taxon>
        <taxon>Viridiplantae</taxon>
        <taxon>Streptophyta</taxon>
        <taxon>Embryophyta</taxon>
        <taxon>Tracheophyta</taxon>
        <taxon>Spermatophyta</taxon>
        <taxon>Magnoliopsida</taxon>
        <taxon>eudicotyledons</taxon>
        <taxon>Gunneridae</taxon>
        <taxon>Pentapetalae</taxon>
        <taxon>rosids</taxon>
        <taxon>fabids</taxon>
        <taxon>Malpighiales</taxon>
        <taxon>Linaceae</taxon>
        <taxon>Linum</taxon>
    </lineage>
</organism>
<evidence type="ECO:0000313" key="2">
    <source>
        <dbReference type="Proteomes" id="UP001497516"/>
    </source>
</evidence>
<gene>
    <name evidence="1" type="ORF">LTRI10_LOCUS47752</name>
</gene>
<name>A0AAV2GBN7_9ROSI</name>